<evidence type="ECO:0000256" key="1">
    <source>
        <dbReference type="ARBA" id="ARBA00006432"/>
    </source>
</evidence>
<accession>A0A4R4P913</accession>
<reference evidence="4 5" key="1">
    <citation type="submission" date="2019-03" db="EMBL/GenBank/DDBJ databases">
        <title>Draft genome sequences of novel Actinobacteria.</title>
        <authorList>
            <person name="Sahin N."/>
            <person name="Ay H."/>
            <person name="Saygin H."/>
        </authorList>
    </citation>
    <scope>NUCLEOTIDE SEQUENCE [LARGE SCALE GENOMIC DNA]</scope>
    <source>
        <strain evidence="4 5">DSM 45347</strain>
    </source>
</reference>
<dbReference type="GO" id="GO:0006633">
    <property type="term" value="P:fatty acid biosynthetic process"/>
    <property type="evidence" value="ECO:0007669"/>
    <property type="project" value="TreeGrafter"/>
</dbReference>
<dbReference type="AlphaFoldDB" id="A0A4R4P913"/>
<feature type="region of interest" description="Disordered" evidence="2">
    <location>
        <begin position="1"/>
        <end position="86"/>
    </location>
</feature>
<name>A0A4R4P913_9ACTN</name>
<dbReference type="InterPro" id="IPR045851">
    <property type="entry name" value="AMP-bd_C_sf"/>
</dbReference>
<evidence type="ECO:0000313" key="4">
    <source>
        <dbReference type="EMBL" id="TDC19041.1"/>
    </source>
</evidence>
<dbReference type="OrthoDB" id="3671040at2"/>
<comment type="similarity">
    <text evidence="1">Belongs to the ATP-dependent AMP-binding enzyme family.</text>
</comment>
<dbReference type="InterPro" id="IPR042099">
    <property type="entry name" value="ANL_N_sf"/>
</dbReference>
<dbReference type="EMBL" id="SMJW01000013">
    <property type="protein sequence ID" value="TDC19041.1"/>
    <property type="molecule type" value="Genomic_DNA"/>
</dbReference>
<comment type="caution">
    <text evidence="4">The sequence shown here is derived from an EMBL/GenBank/DDBJ whole genome shotgun (WGS) entry which is preliminary data.</text>
</comment>
<sequence length="643" mass="66678">MHPLAARAGRRGGRPRGTGGPAPGPARGGGGHGRRPPAVHRVREPPHRRARPLRGGRGEGPHGRALRLLPRGLDGTAPRPAADPGPAVTAGLLDWLDAPSESAGLRFLAEDGTWETVSYAALAGHVRATARALRDRGLTTGQAVAVLRRTGPGFAAAFFGTLAAGGTPAPLAPPGALGAARRWRAHAAHVIAESGAALVLADPDLAEAVTAVAGPRCPVLAPAAAADAPPGSWPPAETALLQFTSGSRGRVRGVRVSRSNLEAGIAMIGRRWADRAAGTGVPWLPLHHDLGLIFGLLTPVVRGEPVALMRPEQFVQRPLRWLREHHARPGMVMLMPNFGLEYVVRRVRPEQLAGLDLSGVEAVVTGAERVRLDTAAAFLDLLAPCGLRPSALRPAYGLAEATLGVTCAPLGRVARAVAVAPGPLRMGEPLPLLGSAEVSRRVPGGPGTWHVSCGTPLDGLTVAIVDDAGRRLPDGSLGEITVAGPSVALGHTSAQEDPATRFEDGVLFTGDAGFMIGGELYVVGRIGDSLQVRGRNVYVEELEAALAEEGLLTRQRTAVLAGYLDDDPVVCVLTAAPSAEDVVACLTPLVGPDVAVRVLRVRAGAIELTSSGKPRRRSMWRKLLAGEIDGPLLSSSEPAGAGR</sequence>
<feature type="compositionally biased region" description="Gly residues" evidence="2">
    <location>
        <begin position="15"/>
        <end position="31"/>
    </location>
</feature>
<dbReference type="Gene3D" id="3.40.50.12780">
    <property type="entry name" value="N-terminal domain of ligase-like"/>
    <property type="match status" value="1"/>
</dbReference>
<keyword evidence="5" id="KW-1185">Reference proteome</keyword>
<dbReference type="Proteomes" id="UP000295431">
    <property type="component" value="Unassembled WGS sequence"/>
</dbReference>
<evidence type="ECO:0000256" key="2">
    <source>
        <dbReference type="SAM" id="MobiDB-lite"/>
    </source>
</evidence>
<dbReference type="Gene3D" id="3.30.300.30">
    <property type="match status" value="1"/>
</dbReference>
<protein>
    <submittedName>
        <fullName evidence="4">AMP-dependent synthetase</fullName>
    </submittedName>
</protein>
<dbReference type="GO" id="GO:0070566">
    <property type="term" value="F:adenylyltransferase activity"/>
    <property type="evidence" value="ECO:0007669"/>
    <property type="project" value="TreeGrafter"/>
</dbReference>
<feature type="domain" description="AMP-dependent synthetase/ligase" evidence="3">
    <location>
        <begin position="112"/>
        <end position="490"/>
    </location>
</feature>
<proteinExistence type="inferred from homology"/>
<dbReference type="PANTHER" id="PTHR22754:SF32">
    <property type="entry name" value="DISCO-INTERACTING PROTEIN 2"/>
    <property type="match status" value="1"/>
</dbReference>
<evidence type="ECO:0000313" key="5">
    <source>
        <dbReference type="Proteomes" id="UP000295431"/>
    </source>
</evidence>
<organism evidence="4 5">
    <name type="scientific">Actinomadura bangladeshensis</name>
    <dbReference type="NCBI Taxonomy" id="453573"/>
    <lineage>
        <taxon>Bacteria</taxon>
        <taxon>Bacillati</taxon>
        <taxon>Actinomycetota</taxon>
        <taxon>Actinomycetes</taxon>
        <taxon>Streptosporangiales</taxon>
        <taxon>Thermomonosporaceae</taxon>
        <taxon>Actinomadura</taxon>
    </lineage>
</organism>
<dbReference type="GO" id="GO:0005886">
    <property type="term" value="C:plasma membrane"/>
    <property type="evidence" value="ECO:0007669"/>
    <property type="project" value="TreeGrafter"/>
</dbReference>
<evidence type="ECO:0000259" key="3">
    <source>
        <dbReference type="Pfam" id="PF00501"/>
    </source>
</evidence>
<dbReference type="InterPro" id="IPR000873">
    <property type="entry name" value="AMP-dep_synth/lig_dom"/>
</dbReference>
<dbReference type="PANTHER" id="PTHR22754">
    <property type="entry name" value="DISCO-INTERACTING PROTEIN 2 DIP2 -RELATED"/>
    <property type="match status" value="1"/>
</dbReference>
<dbReference type="SUPFAM" id="SSF56801">
    <property type="entry name" value="Acetyl-CoA synthetase-like"/>
    <property type="match status" value="1"/>
</dbReference>
<dbReference type="Pfam" id="PF00501">
    <property type="entry name" value="AMP-binding"/>
    <property type="match status" value="1"/>
</dbReference>
<gene>
    <name evidence="4" type="ORF">E1284_04725</name>
</gene>